<dbReference type="AlphaFoldDB" id="J0D2Q0"/>
<evidence type="ECO:0000313" key="3">
    <source>
        <dbReference type="Proteomes" id="UP000006514"/>
    </source>
</evidence>
<feature type="region of interest" description="Disordered" evidence="1">
    <location>
        <begin position="130"/>
        <end position="171"/>
    </location>
</feature>
<dbReference type="eggNOG" id="KOG0841">
    <property type="taxonomic scope" value="Eukaryota"/>
</dbReference>
<dbReference type="InParanoid" id="J0D2Q0"/>
<gene>
    <name evidence="2" type="ORF">AURDEDRAFT_177994</name>
</gene>
<dbReference type="KEGG" id="adl:AURDEDRAFT_177994"/>
<evidence type="ECO:0000313" key="2">
    <source>
        <dbReference type="EMBL" id="EJD32912.1"/>
    </source>
</evidence>
<feature type="compositionally biased region" description="Basic and acidic residues" evidence="1">
    <location>
        <begin position="139"/>
        <end position="150"/>
    </location>
</feature>
<proteinExistence type="predicted"/>
<protein>
    <recommendedName>
        <fullName evidence="4">14-3-3 domain-containing protein</fullName>
    </recommendedName>
</protein>
<organism evidence="2 3">
    <name type="scientific">Auricularia subglabra (strain TFB-10046 / SS5)</name>
    <name type="common">White-rot fungus</name>
    <name type="synonym">Auricularia delicata (strain TFB10046)</name>
    <dbReference type="NCBI Taxonomy" id="717982"/>
    <lineage>
        <taxon>Eukaryota</taxon>
        <taxon>Fungi</taxon>
        <taxon>Dikarya</taxon>
        <taxon>Basidiomycota</taxon>
        <taxon>Agaricomycotina</taxon>
        <taxon>Agaricomycetes</taxon>
        <taxon>Auriculariales</taxon>
        <taxon>Auriculariaceae</taxon>
        <taxon>Auricularia</taxon>
    </lineage>
</organism>
<sequence length="424" mass="45213">MLRAVESRDLSAPAVSGYHPASVVHHELAPVLNTSRFDSGSGWGLFLTALPRSSTAADPMPQRWSWSGGEPGFASHPCTLMLLDAALASLVTDGALPAAAAVEHSSSTPPVLDPDVARAVPRNGHVLSRLGMRRGASRTRSERGSHRGSAEAEDSGYGLPPSYRRRPVPLPASRACPLASAADYRNRRPPTKGPVAAVPRYSRHFVRVGKVWIVAHDSVPDAHDARACTRCARLDVPPIPTSPWPVPWSSLDSSTAISSGKFLHRCATQLGGLVRSRPALGCVARQPRGPTNGASDVAVTELPPTRAIHLGLALTNSLPRRCTLSASAWRSTSRSSTTKSSTRPILHVTEDHVIAECEMPLGKDPTLIMQLLRDNLSLWTSDMQDTQEGSGLDGGRFPSKSAVGIAHGPQHSTPNLPCRRSLLV</sequence>
<evidence type="ECO:0008006" key="4">
    <source>
        <dbReference type="Google" id="ProtNLM"/>
    </source>
</evidence>
<dbReference type="InterPro" id="IPR036815">
    <property type="entry name" value="14-3-3_dom_sf"/>
</dbReference>
<dbReference type="EMBL" id="JH688561">
    <property type="protein sequence ID" value="EJD32912.1"/>
    <property type="molecule type" value="Genomic_DNA"/>
</dbReference>
<reference evidence="3" key="1">
    <citation type="journal article" date="2012" name="Science">
        <title>The Paleozoic origin of enzymatic lignin decomposition reconstructed from 31 fungal genomes.</title>
        <authorList>
            <person name="Floudas D."/>
            <person name="Binder M."/>
            <person name="Riley R."/>
            <person name="Barry K."/>
            <person name="Blanchette R.A."/>
            <person name="Henrissat B."/>
            <person name="Martinez A.T."/>
            <person name="Otillar R."/>
            <person name="Spatafora J.W."/>
            <person name="Yadav J.S."/>
            <person name="Aerts A."/>
            <person name="Benoit I."/>
            <person name="Boyd A."/>
            <person name="Carlson A."/>
            <person name="Copeland A."/>
            <person name="Coutinho P.M."/>
            <person name="de Vries R.P."/>
            <person name="Ferreira P."/>
            <person name="Findley K."/>
            <person name="Foster B."/>
            <person name="Gaskell J."/>
            <person name="Glotzer D."/>
            <person name="Gorecki P."/>
            <person name="Heitman J."/>
            <person name="Hesse C."/>
            <person name="Hori C."/>
            <person name="Igarashi K."/>
            <person name="Jurgens J.A."/>
            <person name="Kallen N."/>
            <person name="Kersten P."/>
            <person name="Kohler A."/>
            <person name="Kuees U."/>
            <person name="Kumar T.K.A."/>
            <person name="Kuo A."/>
            <person name="LaButti K."/>
            <person name="Larrondo L.F."/>
            <person name="Lindquist E."/>
            <person name="Ling A."/>
            <person name="Lombard V."/>
            <person name="Lucas S."/>
            <person name="Lundell T."/>
            <person name="Martin R."/>
            <person name="McLaughlin D.J."/>
            <person name="Morgenstern I."/>
            <person name="Morin E."/>
            <person name="Murat C."/>
            <person name="Nagy L.G."/>
            <person name="Nolan M."/>
            <person name="Ohm R.A."/>
            <person name="Patyshakuliyeva A."/>
            <person name="Rokas A."/>
            <person name="Ruiz-Duenas F.J."/>
            <person name="Sabat G."/>
            <person name="Salamov A."/>
            <person name="Samejima M."/>
            <person name="Schmutz J."/>
            <person name="Slot J.C."/>
            <person name="St John F."/>
            <person name="Stenlid J."/>
            <person name="Sun H."/>
            <person name="Sun S."/>
            <person name="Syed K."/>
            <person name="Tsang A."/>
            <person name="Wiebenga A."/>
            <person name="Young D."/>
            <person name="Pisabarro A."/>
            <person name="Eastwood D.C."/>
            <person name="Martin F."/>
            <person name="Cullen D."/>
            <person name="Grigoriev I.V."/>
            <person name="Hibbett D.S."/>
        </authorList>
    </citation>
    <scope>NUCLEOTIDE SEQUENCE [LARGE SCALE GENOMIC DNA]</scope>
    <source>
        <strain evidence="3">TFB10046</strain>
    </source>
</reference>
<dbReference type="Proteomes" id="UP000006514">
    <property type="component" value="Unassembled WGS sequence"/>
</dbReference>
<accession>J0D2Q0</accession>
<dbReference type="Gene3D" id="1.20.190.20">
    <property type="entry name" value="14-3-3 domain"/>
    <property type="match status" value="1"/>
</dbReference>
<dbReference type="SUPFAM" id="SSF48445">
    <property type="entry name" value="14-3-3 protein"/>
    <property type="match status" value="1"/>
</dbReference>
<feature type="region of interest" description="Disordered" evidence="1">
    <location>
        <begin position="384"/>
        <end position="416"/>
    </location>
</feature>
<evidence type="ECO:0000256" key="1">
    <source>
        <dbReference type="SAM" id="MobiDB-lite"/>
    </source>
</evidence>
<name>J0D2Q0_AURST</name>
<keyword evidence="3" id="KW-1185">Reference proteome</keyword>